<feature type="repeat" description="ANK" evidence="3">
    <location>
        <begin position="616"/>
        <end position="648"/>
    </location>
</feature>
<comment type="caution">
    <text evidence="4">The sequence shown here is derived from an EMBL/GenBank/DDBJ whole genome shotgun (WGS) entry which is preliminary data.</text>
</comment>
<feature type="repeat" description="ANK" evidence="3">
    <location>
        <begin position="1415"/>
        <end position="1447"/>
    </location>
</feature>
<sequence length="2242" mass="244950">MEQTDMSRFSNPLFPPKYLWQHAIDSADDDVKAALDLAKTGKRDVLQAVRKAADEKREQAVWRFWRFEPPRQGTVIVREIVIVRDLLEKIVRWIDVLHDSDAQVPEERQTAWRLLWSPFWFLLRRPVEDVEAFGGLIYDLEYAARLIVEFEIMDLQRPGLLISTENSPTNALALLYDGILRLLASHIRTAVHECTDHPGSEKAVSRARDETTARETKLNLRLGLDTNKPLTPSRKMYARECHSATVQKFTVSHDLRHQIQTWITGEIEDSSSHNAHDNAPLTGILAVDHLSGLKSFGSWWGSSSPCFLLMHGQHDGTDGICNIVREMIFQTNAQLERPAPVFYIDCAGKSSGHDILKQIVAELAFKAEDPSKTWDSVIAEYHVNQTQADMEGTTVPPMSVPGCLAAILDIIAPGPVTLLLDQIGEQAATHVQSYMTYVIDNSVNVVKILITVKNSTPENAAFRTVLGHRFTEHTNGVLVLLRNAQLPRYATGAESWHTTLEPGSCLSSASLSEQSDALIAAVKGRGLTTLLSLVRNTPGILTHLPNSVLITAVLNNDTRFLTYLLTIPQCATDPSALGSAFRVAVLTNLIRCTALLLSHQPAAPDPNSLFSDAIPSMSTPLLAAASRNHARLIYLLVAHGADVNQFAASDRLLTPLFVAASAGALDAVKALLAARADGNGTRAEEAAVAAADAGHEAVAKFLVDYVAEMRRSGRKKQPTVGGSGSGSGLRRRIAYSRYKSLLREASPGWPVRERGRRHYGSIVRASVAPSLAAEDDAVQRLVRMADGSDLAGVEKAMKAKVQRNNRESSGNMLAALAAAGQLDVVRTIMEQRELLDISEHHVGQALEEAAMAGQLRFVQLFCESGLDLGDRCYSSALTGSVRNGHIDVVDFLVRQKRSEEIPQKTMEEIIRGACQHGDSMALRVLRLAEERFSRKELDQVRMESLPHAARYGHQEVVAAILDSETEIDTDSFLAAFRTACTAGRVDMVNELIGRDSRGMIQPLHLDQGARIAAFRGVKHTFQTLLDQQKLESPDETLHNCLVLAAGNGMQDLTEFLFNIIQDGERRIYAATRGLRMAARNGHCEMVRYLLDRGARINDAVPDISAPLTWCWEKRNAGKSAEMTALQACIQGFDRFRFPYHRGLREWENGDEYAMKLTLRLLLDRGADGNAKGGADHLPIQNAIRYCPIDVVTLILEAGVDVPAAAASTSDLLEGLSSRDYELDCGIRFQILLNTGAELQRIPSLVKEALKYFDGDIDSENYHSEGINPDGRFERTKSITAALTEGPGAIIRTALQILPEEKATDPRYGLVLQMAAAIGDDAFVQLLVERGADVNTAGFYYGTALQAASRFSHLSTVKLLLYAGATVNILQGRHHTALRAAVVGGSIDLVHLLLESSADISLSFTTSRLSSSEKNMAPTIMQLAVEHGHLEIAKLLLRNGAPPHQDEAKGPSTLIIACFESNTAMVSLLLSAGAPVNYVATPPSGILYGDEDGWCSALHMACMQGNPDTVQLLLDAGADVEMSAVEPKWRSPLTTAASKNRAAVVRQLLGAGAHADRLSYCHHNTSRTALCEAAENGALEAAKALLAGGAAPHNKEWRPNPLNRACQRGQLKVAELLLEAVSFSELEEPALLCAMYAASEAWCHQDEVFKLLFEYAPADGDALVAAAAAGLNSVVWMLLESGVNVNSVNLAGDTALLEAAYNLHPDVVATLLEYGADIKIKNKHRGGPIMSALDKCLGRPNTLLRLMFNGYNNRGGHFYTLQEYSPYDWEGAADLPVGEEIVNLLLQHGAEAGDESPVLENGFTLGSALHLAAFLGSEAIVSALLDHGAAIDMCSGHFETPLFAAIQSSQAVVVKCLLERGATYQYMSEKRGTPLHFACHQQSKPTVRLLLRHGADANTVDTHGATPLTTALSTRGRNDRRCFDVFLEEARDVRITPEDLFAAAATESDPAGKLKVLLNTDTAITPSEDVVCAVLANWRASRDQDLIRLVISRTCHAGVTERILCTVSDTSALKILVEEGDSAISAITPAVLEAATDLHNIDYLLWIAPTVVPTGPVVINALKTHRPSPRLRGYEPLKHTQPLLEVIWHRSPDLVVTEEMLLHASTADDMAFLMGRAPPDLTVSDEVFQNALLRSDRANVLRAIFSHRPAWQMSEAAAVKGLARCFRESELELWDILLEYQPCLDITAALLRETKLTEKWVQLVKSWGRTFVVTEELREVVDAKLASTSQTKLKAMVYSIGEM</sequence>
<evidence type="ECO:0000256" key="2">
    <source>
        <dbReference type="ARBA" id="ARBA00023043"/>
    </source>
</evidence>
<evidence type="ECO:0000313" key="5">
    <source>
        <dbReference type="Proteomes" id="UP001175001"/>
    </source>
</evidence>
<dbReference type="Gene3D" id="1.25.40.20">
    <property type="entry name" value="Ankyrin repeat-containing domain"/>
    <property type="match status" value="7"/>
</dbReference>
<evidence type="ECO:0000256" key="3">
    <source>
        <dbReference type="PROSITE-ProRule" id="PRU00023"/>
    </source>
</evidence>
<name>A0AA39XUT1_9PEZI</name>
<evidence type="ECO:0000256" key="1">
    <source>
        <dbReference type="ARBA" id="ARBA00022737"/>
    </source>
</evidence>
<keyword evidence="1" id="KW-0677">Repeat</keyword>
<keyword evidence="2 3" id="KW-0040">ANK repeat</keyword>
<dbReference type="PANTHER" id="PTHR24123:SF33">
    <property type="entry name" value="PROTEIN HOS4"/>
    <property type="match status" value="1"/>
</dbReference>
<feature type="repeat" description="ANK" evidence="3">
    <location>
        <begin position="1069"/>
        <end position="1097"/>
    </location>
</feature>
<dbReference type="InterPro" id="IPR051165">
    <property type="entry name" value="Multifunctional_ANK_Repeat"/>
</dbReference>
<dbReference type="SUPFAM" id="SSF48403">
    <property type="entry name" value="Ankyrin repeat"/>
    <property type="match status" value="4"/>
</dbReference>
<dbReference type="Proteomes" id="UP001175001">
    <property type="component" value="Unassembled WGS sequence"/>
</dbReference>
<gene>
    <name evidence="4" type="primary">ANKRD50_0</name>
    <name evidence="4" type="ORF">DIS24_g9732</name>
</gene>
<protein>
    <submittedName>
        <fullName evidence="4">Ankyrin repeat domain-containing protein 50</fullName>
    </submittedName>
</protein>
<feature type="repeat" description="ANK" evidence="3">
    <location>
        <begin position="1869"/>
        <end position="1901"/>
    </location>
</feature>
<feature type="repeat" description="ANK" evidence="3">
    <location>
        <begin position="1495"/>
        <end position="1524"/>
    </location>
</feature>
<dbReference type="PROSITE" id="PS50297">
    <property type="entry name" value="ANK_REP_REGION"/>
    <property type="match status" value="8"/>
</dbReference>
<proteinExistence type="predicted"/>
<reference evidence="4" key="1">
    <citation type="submission" date="2023-06" db="EMBL/GenBank/DDBJ databases">
        <title>Multi-omics analyses reveal the molecular pathogenesis toolkit of Lasiodiplodia hormozganensis, a cross-kingdom pathogen.</title>
        <authorList>
            <person name="Felix C."/>
            <person name="Meneses R."/>
            <person name="Goncalves M.F.M."/>
            <person name="Tilleman L."/>
            <person name="Duarte A.S."/>
            <person name="Jorrin-Novo J.V."/>
            <person name="Van De Peer Y."/>
            <person name="Deforce D."/>
            <person name="Van Nieuwerburgh F."/>
            <person name="Esteves A.C."/>
            <person name="Alves A."/>
        </authorList>
    </citation>
    <scope>NUCLEOTIDE SEQUENCE</scope>
    <source>
        <strain evidence="4">CBS 339.90</strain>
    </source>
</reference>
<accession>A0AA39XUT1</accession>
<dbReference type="EMBL" id="JAUJDW010000091">
    <property type="protein sequence ID" value="KAK0640031.1"/>
    <property type="molecule type" value="Genomic_DNA"/>
</dbReference>
<dbReference type="PROSITE" id="PS50088">
    <property type="entry name" value="ANK_REPEAT"/>
    <property type="match status" value="10"/>
</dbReference>
<feature type="repeat" description="ANK" evidence="3">
    <location>
        <begin position="1372"/>
        <end position="1404"/>
    </location>
</feature>
<evidence type="ECO:0000313" key="4">
    <source>
        <dbReference type="EMBL" id="KAK0640031.1"/>
    </source>
</evidence>
<dbReference type="Pfam" id="PF00023">
    <property type="entry name" value="Ank"/>
    <property type="match status" value="1"/>
</dbReference>
<dbReference type="PANTHER" id="PTHR24123">
    <property type="entry name" value="ANKYRIN REPEAT-CONTAINING"/>
    <property type="match status" value="1"/>
</dbReference>
<dbReference type="Pfam" id="PF12796">
    <property type="entry name" value="Ank_2"/>
    <property type="match status" value="7"/>
</dbReference>
<dbReference type="InterPro" id="IPR002110">
    <property type="entry name" value="Ankyrin_rpt"/>
</dbReference>
<feature type="repeat" description="ANK" evidence="3">
    <location>
        <begin position="1803"/>
        <end position="1835"/>
    </location>
</feature>
<feature type="repeat" description="ANK" evidence="3">
    <location>
        <begin position="1448"/>
        <end position="1480"/>
    </location>
</feature>
<feature type="repeat" description="ANK" evidence="3">
    <location>
        <begin position="1311"/>
        <end position="1338"/>
    </location>
</feature>
<keyword evidence="5" id="KW-1185">Reference proteome</keyword>
<organism evidence="4 5">
    <name type="scientific">Lasiodiplodia hormozganensis</name>
    <dbReference type="NCBI Taxonomy" id="869390"/>
    <lineage>
        <taxon>Eukaryota</taxon>
        <taxon>Fungi</taxon>
        <taxon>Dikarya</taxon>
        <taxon>Ascomycota</taxon>
        <taxon>Pezizomycotina</taxon>
        <taxon>Dothideomycetes</taxon>
        <taxon>Dothideomycetes incertae sedis</taxon>
        <taxon>Botryosphaeriales</taxon>
        <taxon>Botryosphaeriaceae</taxon>
        <taxon>Lasiodiplodia</taxon>
    </lineage>
</organism>
<dbReference type="SMART" id="SM00248">
    <property type="entry name" value="ANK"/>
    <property type="match status" value="23"/>
</dbReference>
<dbReference type="InterPro" id="IPR036770">
    <property type="entry name" value="Ankyrin_rpt-contain_sf"/>
</dbReference>
<feature type="repeat" description="ANK" evidence="3">
    <location>
        <begin position="1690"/>
        <end position="1722"/>
    </location>
</feature>